<organism evidence="3">
    <name type="scientific">Brachypodium distachyon</name>
    <name type="common">Purple false brome</name>
    <name type="synonym">Trachynia distachya</name>
    <dbReference type="NCBI Taxonomy" id="15368"/>
    <lineage>
        <taxon>Eukaryota</taxon>
        <taxon>Viridiplantae</taxon>
        <taxon>Streptophyta</taxon>
        <taxon>Embryophyta</taxon>
        <taxon>Tracheophyta</taxon>
        <taxon>Spermatophyta</taxon>
        <taxon>Magnoliopsida</taxon>
        <taxon>Liliopsida</taxon>
        <taxon>Poales</taxon>
        <taxon>Poaceae</taxon>
        <taxon>BOP clade</taxon>
        <taxon>Pooideae</taxon>
        <taxon>Stipodae</taxon>
        <taxon>Brachypodieae</taxon>
        <taxon>Brachypodium</taxon>
    </lineage>
</organism>
<dbReference type="AlphaFoldDB" id="A0A2K2D3U4"/>
<dbReference type="InParanoid" id="A0A2K2D3U4"/>
<dbReference type="EMBL" id="CM000882">
    <property type="protein sequence ID" value="PNT68947.1"/>
    <property type="molecule type" value="Genomic_DNA"/>
</dbReference>
<gene>
    <name evidence="3" type="ORF">BRADI_3g47362v3</name>
</gene>
<name>A0A2K2D3U4_BRADI</name>
<dbReference type="GO" id="GO:0016787">
    <property type="term" value="F:hydrolase activity"/>
    <property type="evidence" value="ECO:0007669"/>
    <property type="project" value="InterPro"/>
</dbReference>
<reference evidence="3" key="2">
    <citation type="submission" date="2017-06" db="EMBL/GenBank/DDBJ databases">
        <title>WGS assembly of Brachypodium distachyon.</title>
        <authorList>
            <consortium name="The International Brachypodium Initiative"/>
            <person name="Lucas S."/>
            <person name="Harmon-Smith M."/>
            <person name="Lail K."/>
            <person name="Tice H."/>
            <person name="Grimwood J."/>
            <person name="Bruce D."/>
            <person name="Barry K."/>
            <person name="Shu S."/>
            <person name="Lindquist E."/>
            <person name="Wang M."/>
            <person name="Pitluck S."/>
            <person name="Vogel J.P."/>
            <person name="Garvin D.F."/>
            <person name="Mockler T.C."/>
            <person name="Schmutz J."/>
            <person name="Rokhsar D."/>
            <person name="Bevan M.W."/>
        </authorList>
    </citation>
    <scope>NUCLEOTIDE SEQUENCE</scope>
    <source>
        <strain evidence="3">Bd21</strain>
    </source>
</reference>
<evidence type="ECO:0000259" key="2">
    <source>
        <dbReference type="PROSITE" id="PS00125"/>
    </source>
</evidence>
<dbReference type="Proteomes" id="UP000008810">
    <property type="component" value="Chromosome 3"/>
</dbReference>
<protein>
    <recommendedName>
        <fullName evidence="2">Serine/threonine specific protein phosphatases domain-containing protein</fullName>
    </recommendedName>
</protein>
<proteinExistence type="predicted"/>
<evidence type="ECO:0000313" key="3">
    <source>
        <dbReference type="EMBL" id="PNT68947.1"/>
    </source>
</evidence>
<feature type="domain" description="Serine/threonine specific protein phosphatases" evidence="2">
    <location>
        <begin position="105"/>
        <end position="110"/>
    </location>
</feature>
<reference evidence="3 4" key="1">
    <citation type="journal article" date="2010" name="Nature">
        <title>Genome sequencing and analysis of the model grass Brachypodium distachyon.</title>
        <authorList>
            <consortium name="International Brachypodium Initiative"/>
        </authorList>
    </citation>
    <scope>NUCLEOTIDE SEQUENCE [LARGE SCALE GENOMIC DNA]</scope>
    <source>
        <strain evidence="3 4">Bd21</strain>
    </source>
</reference>
<sequence>MRWLTSSARGRHALAAQASSVDRPSPSKRTAHASASSALASAPPTVGAAAGAPPLPSSAATTTASALSSTTRAADLLPLRRRHRRPCRTSDTTSPHMQSIGHLLVRGNHEALSLNPRRIAAVYMEG</sequence>
<dbReference type="EnsemblPlants" id="PNT68947">
    <property type="protein sequence ID" value="PNT68947"/>
    <property type="gene ID" value="BRADI_3g47362v3"/>
</dbReference>
<dbReference type="InterPro" id="IPR006186">
    <property type="entry name" value="Ser/Thr-sp_prot-phosphatase"/>
</dbReference>
<reference evidence="4" key="3">
    <citation type="submission" date="2018-08" db="UniProtKB">
        <authorList>
            <consortium name="EnsemblPlants"/>
        </authorList>
    </citation>
    <scope>IDENTIFICATION</scope>
    <source>
        <strain evidence="4">cv. Bd21</strain>
    </source>
</reference>
<dbReference type="Gramene" id="PNT68947">
    <property type="protein sequence ID" value="PNT68947"/>
    <property type="gene ID" value="BRADI_3g47362v3"/>
</dbReference>
<keyword evidence="5" id="KW-1185">Reference proteome</keyword>
<feature type="region of interest" description="Disordered" evidence="1">
    <location>
        <begin position="1"/>
        <end position="99"/>
    </location>
</feature>
<evidence type="ECO:0000313" key="4">
    <source>
        <dbReference type="EnsemblPlants" id="PNT68947"/>
    </source>
</evidence>
<dbReference type="PROSITE" id="PS00125">
    <property type="entry name" value="SER_THR_PHOSPHATASE"/>
    <property type="match status" value="1"/>
</dbReference>
<evidence type="ECO:0000313" key="5">
    <source>
        <dbReference type="Proteomes" id="UP000008810"/>
    </source>
</evidence>
<accession>A0A2K2D3U4</accession>
<feature type="compositionally biased region" description="Low complexity" evidence="1">
    <location>
        <begin position="32"/>
        <end position="77"/>
    </location>
</feature>
<evidence type="ECO:0000256" key="1">
    <source>
        <dbReference type="SAM" id="MobiDB-lite"/>
    </source>
</evidence>